<organism evidence="13 14">
    <name type="scientific">Collimonas fungivorans (strain Ter331)</name>
    <dbReference type="NCBI Taxonomy" id="1005048"/>
    <lineage>
        <taxon>Bacteria</taxon>
        <taxon>Pseudomonadati</taxon>
        <taxon>Pseudomonadota</taxon>
        <taxon>Betaproteobacteria</taxon>
        <taxon>Burkholderiales</taxon>
        <taxon>Oxalobacteraceae</taxon>
        <taxon>Collimonas</taxon>
    </lineage>
</organism>
<dbReference type="eggNOG" id="COG0744">
    <property type="taxonomic scope" value="Bacteria"/>
</dbReference>
<dbReference type="NCBIfam" id="TIGR02070">
    <property type="entry name" value="mono_pep_trsgly"/>
    <property type="match status" value="1"/>
</dbReference>
<name>G0AI39_COLFT</name>
<dbReference type="GO" id="GO:0009252">
    <property type="term" value="P:peptidoglycan biosynthetic process"/>
    <property type="evidence" value="ECO:0007669"/>
    <property type="project" value="UniProtKB-UniRule"/>
</dbReference>
<dbReference type="Pfam" id="PF00912">
    <property type="entry name" value="Transgly"/>
    <property type="match status" value="1"/>
</dbReference>
<reference evidence="14" key="6">
    <citation type="submission" date="2011-05" db="EMBL/GenBank/DDBJ databases">
        <title>Complete sequence of Collimonas fungivorans Ter331.</title>
        <authorList>
            <person name="Leveau J.H."/>
        </authorList>
    </citation>
    <scope>NUCLEOTIDE SEQUENCE [LARGE SCALE GENOMIC DNA]</scope>
    <source>
        <strain evidence="14">Ter331</strain>
    </source>
</reference>
<dbReference type="EC" id="2.4.99.28" evidence="11"/>
<evidence type="ECO:0000259" key="12">
    <source>
        <dbReference type="Pfam" id="PF00912"/>
    </source>
</evidence>
<protein>
    <recommendedName>
        <fullName evidence="11">Biosynthetic peptidoglycan transglycosylase</fullName>
        <ecNumber evidence="11">2.4.99.28</ecNumber>
    </recommendedName>
    <alternativeName>
        <fullName evidence="11">Glycan polymerase</fullName>
    </alternativeName>
    <alternativeName>
        <fullName evidence="11">Peptidoglycan glycosyltransferase MtgA</fullName>
        <shortName evidence="11">PGT</shortName>
    </alternativeName>
</protein>
<keyword evidence="9 11" id="KW-0472">Membrane</keyword>
<comment type="catalytic activity">
    <reaction evidence="11">
        <text>[GlcNAc-(1-&gt;4)-Mur2Ac(oyl-L-Ala-gamma-D-Glu-L-Lys-D-Ala-D-Ala)](n)-di-trans,octa-cis-undecaprenyl diphosphate + beta-D-GlcNAc-(1-&gt;4)-Mur2Ac(oyl-L-Ala-gamma-D-Glu-L-Lys-D-Ala-D-Ala)-di-trans,octa-cis-undecaprenyl diphosphate = [GlcNAc-(1-&gt;4)-Mur2Ac(oyl-L-Ala-gamma-D-Glu-L-Lys-D-Ala-D-Ala)](n+1)-di-trans,octa-cis-undecaprenyl diphosphate + di-trans,octa-cis-undecaprenyl diphosphate + H(+)</text>
        <dbReference type="Rhea" id="RHEA:23708"/>
        <dbReference type="Rhea" id="RHEA-COMP:9602"/>
        <dbReference type="Rhea" id="RHEA-COMP:9603"/>
        <dbReference type="ChEBI" id="CHEBI:15378"/>
        <dbReference type="ChEBI" id="CHEBI:58405"/>
        <dbReference type="ChEBI" id="CHEBI:60033"/>
        <dbReference type="ChEBI" id="CHEBI:78435"/>
        <dbReference type="EC" id="2.4.99.28"/>
    </reaction>
</comment>
<dbReference type="GO" id="GO:0008955">
    <property type="term" value="F:peptidoglycan glycosyltransferase activity"/>
    <property type="evidence" value="ECO:0007669"/>
    <property type="project" value="UniProtKB-UniRule"/>
</dbReference>
<dbReference type="SUPFAM" id="SSF53955">
    <property type="entry name" value="Lysozyme-like"/>
    <property type="match status" value="1"/>
</dbReference>
<sequence length="236" mass="26856">MQGTGMKSVGTLLLRLCMLLIAAVLLLQLYFFLQIGWWVDHNPSSTSFMRHRLSELHETVPDAQLQFKWVPYARISNNLKRAIIASEDANFSEHDGVDWDALQQAYEKNTKKGKVVRGGSTITQQLAKNLFLSGERSYLRKGQELVITYMLEFWMDKERIFEIYLNVVEWGNGVFGAEAAAQHYFRTSASNLGASQAARLAVMLPKPRFYDKNRGSAYLSQRTGLILRRMGSAELP</sequence>
<reference evidence="13 14" key="1">
    <citation type="journal article" date="2004" name="Environ. Microbiol.">
        <title>Phylogeny-function analysis of (meta)genomic libraries: screening for expression of ribosomal RNA genes by large-insert library fluorescent in situ hybridization (LIL-FISH).</title>
        <authorList>
            <person name="Leveau J.H."/>
            <person name="Gerards S."/>
            <person name="de Boer W."/>
            <person name="van Veen J.A."/>
        </authorList>
    </citation>
    <scope>NUCLEOTIDE SEQUENCE [LARGE SCALE GENOMIC DNA]</scope>
    <source>
        <strain evidence="13 14">Ter331</strain>
    </source>
</reference>
<dbReference type="GO" id="GO:0009274">
    <property type="term" value="C:peptidoglycan-based cell wall"/>
    <property type="evidence" value="ECO:0007669"/>
    <property type="project" value="InterPro"/>
</dbReference>
<dbReference type="EMBL" id="CP002745">
    <property type="protein sequence ID" value="AEK60622.1"/>
    <property type="molecule type" value="Genomic_DNA"/>
</dbReference>
<dbReference type="Proteomes" id="UP000008392">
    <property type="component" value="Chromosome"/>
</dbReference>
<accession>G0AI39</accession>
<dbReference type="GO" id="GO:0005886">
    <property type="term" value="C:plasma membrane"/>
    <property type="evidence" value="ECO:0007669"/>
    <property type="project" value="UniProtKB-SubCell"/>
</dbReference>
<dbReference type="PANTHER" id="PTHR30400:SF0">
    <property type="entry name" value="BIOSYNTHETIC PEPTIDOGLYCAN TRANSGLYCOSYLASE"/>
    <property type="match status" value="1"/>
</dbReference>
<keyword evidence="3 11" id="KW-0328">Glycosyltransferase</keyword>
<keyword evidence="6 11" id="KW-0133">Cell shape</keyword>
<dbReference type="PANTHER" id="PTHR30400">
    <property type="entry name" value="MONOFUNCTIONAL BIOSYNTHETIC PEPTIDOGLYCAN TRANSGLYCOSYLASE"/>
    <property type="match status" value="1"/>
</dbReference>
<dbReference type="InterPro" id="IPR036950">
    <property type="entry name" value="PBP_transglycosylase"/>
</dbReference>
<keyword evidence="7 11" id="KW-0573">Peptidoglycan synthesis</keyword>
<dbReference type="UniPathway" id="UPA00219"/>
<dbReference type="GO" id="GO:0071555">
    <property type="term" value="P:cell wall organization"/>
    <property type="evidence" value="ECO:0007669"/>
    <property type="project" value="UniProtKB-KW"/>
</dbReference>
<evidence type="ECO:0000256" key="8">
    <source>
        <dbReference type="ARBA" id="ARBA00022989"/>
    </source>
</evidence>
<gene>
    <name evidence="11 13" type="primary">mtgA</name>
    <name evidence="13" type="ordered locus">CFU_0788</name>
</gene>
<dbReference type="STRING" id="1005048.CFU_0788"/>
<evidence type="ECO:0000256" key="3">
    <source>
        <dbReference type="ARBA" id="ARBA00022676"/>
    </source>
</evidence>
<keyword evidence="4 11" id="KW-0808">Transferase</keyword>
<reference evidence="13 14" key="2">
    <citation type="journal article" date="2006" name="J. Microbiol. Methods">
        <title>Genomic flank-sequencing of plasposon insertion sites for rapid identification of functional genes.</title>
        <authorList>
            <person name="Leveau J.H."/>
            <person name="Gerards S."/>
            <person name="Fritsche K."/>
            <person name="Zondag G."/>
            <person name="van Veen J.A."/>
        </authorList>
    </citation>
    <scope>NUCLEOTIDE SEQUENCE [LARGE SCALE GENOMIC DNA]</scope>
    <source>
        <strain evidence="13 14">Ter331</strain>
    </source>
</reference>
<evidence type="ECO:0000256" key="10">
    <source>
        <dbReference type="ARBA" id="ARBA00023316"/>
    </source>
</evidence>
<dbReference type="Gene3D" id="1.10.3810.10">
    <property type="entry name" value="Biosynthetic peptidoglycan transglycosylase-like"/>
    <property type="match status" value="1"/>
</dbReference>
<dbReference type="InterPro" id="IPR023346">
    <property type="entry name" value="Lysozyme-like_dom_sf"/>
</dbReference>
<comment type="function">
    <text evidence="11">Peptidoglycan polymerase that catalyzes glycan chain elongation from lipid-linked precursors.</text>
</comment>
<dbReference type="InterPro" id="IPR001264">
    <property type="entry name" value="Glyco_trans_51"/>
</dbReference>
<evidence type="ECO:0000256" key="4">
    <source>
        <dbReference type="ARBA" id="ARBA00022679"/>
    </source>
</evidence>
<evidence type="ECO:0000256" key="7">
    <source>
        <dbReference type="ARBA" id="ARBA00022984"/>
    </source>
</evidence>
<dbReference type="GO" id="GO:0016763">
    <property type="term" value="F:pentosyltransferase activity"/>
    <property type="evidence" value="ECO:0007669"/>
    <property type="project" value="InterPro"/>
</dbReference>
<keyword evidence="10 11" id="KW-0961">Cell wall biogenesis/degradation</keyword>
<dbReference type="HOGENOM" id="CLU_006354_1_0_4"/>
<evidence type="ECO:0000256" key="1">
    <source>
        <dbReference type="ARBA" id="ARBA00022475"/>
    </source>
</evidence>
<proteinExistence type="inferred from homology"/>
<evidence type="ECO:0000256" key="11">
    <source>
        <dbReference type="HAMAP-Rule" id="MF_00766"/>
    </source>
</evidence>
<evidence type="ECO:0000313" key="14">
    <source>
        <dbReference type="Proteomes" id="UP000008392"/>
    </source>
</evidence>
<dbReference type="HAMAP" id="MF_00766">
    <property type="entry name" value="PGT_MtgA"/>
    <property type="match status" value="1"/>
</dbReference>
<keyword evidence="14" id="KW-1185">Reference proteome</keyword>
<evidence type="ECO:0000256" key="6">
    <source>
        <dbReference type="ARBA" id="ARBA00022960"/>
    </source>
</evidence>
<evidence type="ECO:0000256" key="2">
    <source>
        <dbReference type="ARBA" id="ARBA00022519"/>
    </source>
</evidence>
<comment type="subcellular location">
    <subcellularLocation>
        <location evidence="11">Cell inner membrane</location>
        <topology evidence="11">Single-pass membrane protein</topology>
    </subcellularLocation>
</comment>
<keyword evidence="8 11" id="KW-1133">Transmembrane helix</keyword>
<evidence type="ECO:0000313" key="13">
    <source>
        <dbReference type="EMBL" id="AEK60622.1"/>
    </source>
</evidence>
<dbReference type="InterPro" id="IPR011812">
    <property type="entry name" value="Pep_trsgly"/>
</dbReference>
<reference evidence="13 14" key="4">
    <citation type="journal article" date="2010" name="Environ. Microbiol.">
        <title>The bacterial genus Collimonas: mycophagy, weathering and other adaptive solutions to life in oligotrophic soil environments.</title>
        <authorList>
            <person name="Leveau J.H."/>
            <person name="Uroz S."/>
            <person name="de Boer W."/>
        </authorList>
    </citation>
    <scope>NUCLEOTIDE SEQUENCE [LARGE SCALE GENOMIC DNA]</scope>
    <source>
        <strain evidence="13 14">Ter331</strain>
    </source>
</reference>
<dbReference type="AlphaFoldDB" id="G0AI39"/>
<feature type="transmembrane region" description="Helical" evidence="11">
    <location>
        <begin position="12"/>
        <end position="39"/>
    </location>
</feature>
<dbReference type="KEGG" id="cfu:CFU_0788"/>
<keyword evidence="1 11" id="KW-1003">Cell membrane</keyword>
<comment type="pathway">
    <text evidence="11">Cell wall biogenesis; peptidoglycan biosynthesis.</text>
</comment>
<reference evidence="13 14" key="3">
    <citation type="journal article" date="2008" name="FEMS Microbiol. Ecol.">
        <title>Identification and characterization of genes underlying chitinolysis in Collimonas fungivorans Ter331.</title>
        <authorList>
            <person name="Fritsche K."/>
            <person name="de Boer W."/>
            <person name="Gerards S."/>
            <person name="van den Berg M."/>
            <person name="van Veen J.A."/>
            <person name="Leveau J.H."/>
        </authorList>
    </citation>
    <scope>NUCLEOTIDE SEQUENCE [LARGE SCALE GENOMIC DNA]</scope>
    <source>
        <strain evidence="13 14">Ter331</strain>
    </source>
</reference>
<evidence type="ECO:0000256" key="9">
    <source>
        <dbReference type="ARBA" id="ARBA00023136"/>
    </source>
</evidence>
<reference evidence="13 14" key="5">
    <citation type="journal article" date="2011" name="ISME J.">
        <title>Dual transcriptional profiling of a bacterial/fungal confrontation: Collimonas fungivorans versus Aspergillus niger.</title>
        <authorList>
            <person name="Mela F."/>
            <person name="Fritsche K."/>
            <person name="de Boer W."/>
            <person name="van Veen J.A."/>
            <person name="de Graaff L.H."/>
            <person name="van den Berg M."/>
            <person name="Leveau J.H."/>
        </authorList>
    </citation>
    <scope>NUCLEOTIDE SEQUENCE [LARGE SCALE GENOMIC DNA]</scope>
    <source>
        <strain evidence="13 14">Ter331</strain>
    </source>
</reference>
<feature type="domain" description="Glycosyl transferase family 51" evidence="12">
    <location>
        <begin position="63"/>
        <end position="230"/>
    </location>
</feature>
<dbReference type="GO" id="GO:0008360">
    <property type="term" value="P:regulation of cell shape"/>
    <property type="evidence" value="ECO:0007669"/>
    <property type="project" value="UniProtKB-KW"/>
</dbReference>
<comment type="similarity">
    <text evidence="11">Belongs to the glycosyltransferase 51 family.</text>
</comment>
<evidence type="ECO:0000256" key="5">
    <source>
        <dbReference type="ARBA" id="ARBA00022692"/>
    </source>
</evidence>
<keyword evidence="5 11" id="KW-0812">Transmembrane</keyword>
<keyword evidence="2 11" id="KW-0997">Cell inner membrane</keyword>